<dbReference type="PANTHER" id="PTHR11472:SF47">
    <property type="entry name" value="FANCONI ANEMIA GROUP J PROTEIN"/>
    <property type="match status" value="1"/>
</dbReference>
<dbReference type="Pfam" id="PF13307">
    <property type="entry name" value="Helicase_C_2"/>
    <property type="match status" value="1"/>
</dbReference>
<dbReference type="SMART" id="SM00443">
    <property type="entry name" value="G_patch"/>
    <property type="match status" value="1"/>
</dbReference>
<keyword evidence="9" id="KW-0413">Isomerase</keyword>
<evidence type="ECO:0000256" key="6">
    <source>
        <dbReference type="ARBA" id="ARBA00022840"/>
    </source>
</evidence>
<evidence type="ECO:0000256" key="2">
    <source>
        <dbReference type="ARBA" id="ARBA00022723"/>
    </source>
</evidence>
<evidence type="ECO:0000256" key="10">
    <source>
        <dbReference type="ARBA" id="ARBA00023242"/>
    </source>
</evidence>
<dbReference type="GO" id="GO:1990918">
    <property type="term" value="P:double-strand break repair involved in meiotic recombination"/>
    <property type="evidence" value="ECO:0007669"/>
    <property type="project" value="TreeGrafter"/>
</dbReference>
<dbReference type="InterPro" id="IPR006555">
    <property type="entry name" value="ATP-dep_Helicase_C"/>
</dbReference>
<evidence type="ECO:0000256" key="7">
    <source>
        <dbReference type="ARBA" id="ARBA00023004"/>
    </source>
</evidence>
<dbReference type="PROSITE" id="PS51193">
    <property type="entry name" value="HELICASE_ATP_BIND_2"/>
    <property type="match status" value="1"/>
</dbReference>
<dbReference type="GO" id="GO:0046872">
    <property type="term" value="F:metal ion binding"/>
    <property type="evidence" value="ECO:0007669"/>
    <property type="project" value="UniProtKB-KW"/>
</dbReference>
<keyword evidence="5" id="KW-0347">Helicase</keyword>
<comment type="subcellular location">
    <subcellularLocation>
        <location evidence="1">Nucleus</location>
    </subcellularLocation>
</comment>
<dbReference type="GO" id="GO:0005524">
    <property type="term" value="F:ATP binding"/>
    <property type="evidence" value="ECO:0007669"/>
    <property type="project" value="UniProtKB-KW"/>
</dbReference>
<evidence type="ECO:0000256" key="11">
    <source>
        <dbReference type="SAM" id="MobiDB-lite"/>
    </source>
</evidence>
<keyword evidence="2" id="KW-0479">Metal-binding</keyword>
<evidence type="ECO:0000256" key="8">
    <source>
        <dbReference type="ARBA" id="ARBA00023014"/>
    </source>
</evidence>
<dbReference type="InterPro" id="IPR006554">
    <property type="entry name" value="Helicase-like_DEXD_c2"/>
</dbReference>
<feature type="region of interest" description="Disordered" evidence="11">
    <location>
        <begin position="263"/>
        <end position="307"/>
    </location>
</feature>
<evidence type="ECO:0008006" key="16">
    <source>
        <dbReference type="Google" id="ProtNLM"/>
    </source>
</evidence>
<keyword evidence="6" id="KW-0067">ATP-binding</keyword>
<sequence>MSDENENKGREDDAFSKEDVSVVLEEEEEEEHEGVIKEERNENHRPNHKAQTKTKKYKSEKSVKFLFREATKARNEHMVNSTKKNNSKGKVVNLEYEKEREDNEEDFSTPGDSKDSAQTMMKEEDSLAKNNNNNAKGHRKRRKEHYVLPATQRPDSSNTFPMMGIPVAFPKGLTPLIPQKIVMSKVLQALKTKQHALVESPTGTGKSLALLCASLAFQKEMRRQIWEKRAKIGAAPENKGLPDGWRTANGMFVGAKEAETVKMETGEEVKEDKDNARIKSEEAATTTTNNNNNNSSKNVLPPDGGIGAKLLAKMGHLPGQGLGPDGKGISEPIKTKMRPMGMGMGYGNFEENARGKKYEHSDPERMDNDQKQSMKNLMERLEREEEEIPRIFLCSRTHSQIAQLARELKRCPYRPNFSVLGSRQQFCPAKKTDEECQEMTRGCVKAVPPHSTSSKCAYFNRQAHLLDEMRNAHIWDIEDLKYAAEEHEACTFYVTKELYKDAEFVLCPYNYIFDEGIRAAMDIDLTNAAIIIDEGHNIEDVCREGASVEVYEKDLERYLNEIGILVVTFPEALPVKNFLIQIAAWISRKMKQRQEFDRYKQTRTISDPNVIIEELWDALCNPKREEETLDSVLKKVQTITAKQSKTMQMISEQGEKVTGVLGMQAMRFANEIATKFSLFKKYSNDYVLCIAQFAHDAFSNPADKPKHDEKTGGFALWCLRPAVAFERVAEKARCVILTSGTLSPTSSLEGELGVPFPIKVDAPHVVPNNQIFVESLDTLGAITRRNLQSSGQDFSARLGDMLLRYCKHIPGGVLVFLPSYELIQRISDEWFHTTGHHAQISKHKKIVFETGGSRGFDETLEDFRDGLKKKGSLLFAVFRGKCSEGLDFKDNAARAVFCIGIPFPNLGDVKVNLKKQFNSSAHGAQKNLLDGNRWYEHQAFRAYNQALGRCVRHLHDYAAIFLVDQRFCHNRENINLISKWVRGRVRTSGGANESVGTLNEFFQTLRANPPEENKVKKN</sequence>
<dbReference type="GO" id="GO:0051536">
    <property type="term" value="F:iron-sulfur cluster binding"/>
    <property type="evidence" value="ECO:0007669"/>
    <property type="project" value="UniProtKB-KW"/>
</dbReference>
<dbReference type="InterPro" id="IPR013020">
    <property type="entry name" value="Rad3/Chl1-like"/>
</dbReference>
<organism evidence="14 15">
    <name type="scientific">Bathycoccus prasinos</name>
    <dbReference type="NCBI Taxonomy" id="41875"/>
    <lineage>
        <taxon>Eukaryota</taxon>
        <taxon>Viridiplantae</taxon>
        <taxon>Chlorophyta</taxon>
        <taxon>Mamiellophyceae</taxon>
        <taxon>Mamiellales</taxon>
        <taxon>Bathycoccaceae</taxon>
        <taxon>Bathycoccus</taxon>
    </lineage>
</organism>
<dbReference type="InterPro" id="IPR014013">
    <property type="entry name" value="Helic_SF1/SF2_ATP-bd_DinG/Rad3"/>
</dbReference>
<feature type="domain" description="Helicase ATP-binding" evidence="13">
    <location>
        <begin position="165"/>
        <end position="604"/>
    </location>
</feature>
<dbReference type="Gene3D" id="1.10.275.40">
    <property type="match status" value="1"/>
</dbReference>
<dbReference type="SMART" id="SM00488">
    <property type="entry name" value="DEXDc2"/>
    <property type="match status" value="1"/>
</dbReference>
<dbReference type="InterPro" id="IPR042493">
    <property type="entry name" value="XPD_DNA_FeS"/>
</dbReference>
<dbReference type="InterPro" id="IPR027417">
    <property type="entry name" value="P-loop_NTPase"/>
</dbReference>
<dbReference type="GO" id="GO:0016818">
    <property type="term" value="F:hydrolase activity, acting on acid anhydrides, in phosphorus-containing anhydrides"/>
    <property type="evidence" value="ECO:0007669"/>
    <property type="project" value="InterPro"/>
</dbReference>
<feature type="compositionally biased region" description="Basic residues" evidence="11">
    <location>
        <begin position="46"/>
        <end position="56"/>
    </location>
</feature>
<evidence type="ECO:0000256" key="4">
    <source>
        <dbReference type="ARBA" id="ARBA00022801"/>
    </source>
</evidence>
<gene>
    <name evidence="14" type="ordered locus">Bathy18g00670</name>
</gene>
<dbReference type="EMBL" id="FO082261">
    <property type="protein sequence ID" value="CCO20716.1"/>
    <property type="molecule type" value="Genomic_DNA"/>
</dbReference>
<reference evidence="14 15" key="1">
    <citation type="submission" date="2011-10" db="EMBL/GenBank/DDBJ databases">
        <authorList>
            <person name="Genoscope - CEA"/>
        </authorList>
    </citation>
    <scope>NUCLEOTIDE SEQUENCE [LARGE SCALE GENOMIC DNA]</scope>
    <source>
        <strain evidence="14 15">RCC 1105</strain>
    </source>
</reference>
<dbReference type="eggNOG" id="KOG1132">
    <property type="taxonomic scope" value="Eukaryota"/>
</dbReference>
<dbReference type="InterPro" id="IPR000467">
    <property type="entry name" value="G_patch_dom"/>
</dbReference>
<dbReference type="GO" id="GO:0003678">
    <property type="term" value="F:DNA helicase activity"/>
    <property type="evidence" value="ECO:0007669"/>
    <property type="project" value="InterPro"/>
</dbReference>
<feature type="compositionally biased region" description="Basic and acidic residues" evidence="11">
    <location>
        <begin position="1"/>
        <end position="20"/>
    </location>
</feature>
<accession>K8ERP8</accession>
<dbReference type="GO" id="GO:0005634">
    <property type="term" value="C:nucleus"/>
    <property type="evidence" value="ECO:0007669"/>
    <property type="project" value="UniProtKB-SubCell"/>
</dbReference>
<feature type="compositionally biased region" description="Basic and acidic residues" evidence="11">
    <location>
        <begin position="33"/>
        <end position="45"/>
    </location>
</feature>
<dbReference type="NCBIfam" id="TIGR00604">
    <property type="entry name" value="rad3"/>
    <property type="match status" value="1"/>
</dbReference>
<dbReference type="InterPro" id="IPR010614">
    <property type="entry name" value="RAD3-like_helicase_DEAD"/>
</dbReference>
<keyword evidence="3" id="KW-0547">Nucleotide-binding</keyword>
<dbReference type="GO" id="GO:0006289">
    <property type="term" value="P:nucleotide-excision repair"/>
    <property type="evidence" value="ECO:0007669"/>
    <property type="project" value="TreeGrafter"/>
</dbReference>
<feature type="region of interest" description="Disordered" evidence="11">
    <location>
        <begin position="1"/>
        <end position="143"/>
    </location>
</feature>
<dbReference type="Pfam" id="PF06733">
    <property type="entry name" value="DEAD_2"/>
    <property type="match status" value="1"/>
</dbReference>
<dbReference type="GeneID" id="19010738"/>
<name>K8ERP8_9CHLO</name>
<keyword evidence="8" id="KW-0411">Iron-sulfur</keyword>
<proteinExistence type="predicted"/>
<evidence type="ECO:0000313" key="14">
    <source>
        <dbReference type="EMBL" id="CCO20716.1"/>
    </source>
</evidence>
<keyword evidence="10" id="KW-0539">Nucleus</keyword>
<feature type="compositionally biased region" description="Basic and acidic residues" evidence="11">
    <location>
        <begin position="263"/>
        <end position="282"/>
    </location>
</feature>
<dbReference type="InterPro" id="IPR045028">
    <property type="entry name" value="DinG/Rad3-like"/>
</dbReference>
<dbReference type="PANTHER" id="PTHR11472">
    <property type="entry name" value="DNA REPAIR DEAD HELICASE RAD3/XP-D SUBFAMILY MEMBER"/>
    <property type="match status" value="1"/>
</dbReference>
<evidence type="ECO:0000259" key="13">
    <source>
        <dbReference type="PROSITE" id="PS51193"/>
    </source>
</evidence>
<keyword evidence="7" id="KW-0408">Iron</keyword>
<evidence type="ECO:0000256" key="5">
    <source>
        <dbReference type="ARBA" id="ARBA00022806"/>
    </source>
</evidence>
<dbReference type="RefSeq" id="XP_007508225.1">
    <property type="nucleotide sequence ID" value="XM_007508163.1"/>
</dbReference>
<evidence type="ECO:0000256" key="9">
    <source>
        <dbReference type="ARBA" id="ARBA00023235"/>
    </source>
</evidence>
<dbReference type="AlphaFoldDB" id="K8ERP8"/>
<keyword evidence="4" id="KW-0378">Hydrolase</keyword>
<dbReference type="PROSITE" id="PS50174">
    <property type="entry name" value="G_PATCH"/>
    <property type="match status" value="1"/>
</dbReference>
<dbReference type="GO" id="GO:0003677">
    <property type="term" value="F:DNA binding"/>
    <property type="evidence" value="ECO:0007669"/>
    <property type="project" value="InterPro"/>
</dbReference>
<feature type="domain" description="G-patch" evidence="12">
    <location>
        <begin position="303"/>
        <end position="349"/>
    </location>
</feature>
<dbReference type="OrthoDB" id="497061at2759"/>
<feature type="compositionally biased region" description="Low complexity" evidence="11">
    <location>
        <begin position="285"/>
        <end position="294"/>
    </location>
</feature>
<dbReference type="Pfam" id="PF01585">
    <property type="entry name" value="G-patch"/>
    <property type="match status" value="1"/>
</dbReference>
<evidence type="ECO:0000256" key="1">
    <source>
        <dbReference type="ARBA" id="ARBA00004123"/>
    </source>
</evidence>
<evidence type="ECO:0000259" key="12">
    <source>
        <dbReference type="PROSITE" id="PS50174"/>
    </source>
</evidence>
<dbReference type="KEGG" id="bpg:Bathy18g00670"/>
<evidence type="ECO:0000313" key="15">
    <source>
        <dbReference type="Proteomes" id="UP000198341"/>
    </source>
</evidence>
<dbReference type="Gene3D" id="1.10.30.20">
    <property type="entry name" value="Bacterial XPD DNA helicase, FeS cluster domain"/>
    <property type="match status" value="1"/>
</dbReference>
<dbReference type="SMART" id="SM00491">
    <property type="entry name" value="HELICc2"/>
    <property type="match status" value="1"/>
</dbReference>
<evidence type="ECO:0000256" key="3">
    <source>
        <dbReference type="ARBA" id="ARBA00022741"/>
    </source>
</evidence>
<feature type="compositionally biased region" description="Basic and acidic residues" evidence="11">
    <location>
        <begin position="57"/>
        <end position="77"/>
    </location>
</feature>
<dbReference type="SUPFAM" id="SSF52540">
    <property type="entry name" value="P-loop containing nucleoside triphosphate hydrolases"/>
    <property type="match status" value="2"/>
</dbReference>
<keyword evidence="15" id="KW-1185">Reference proteome</keyword>
<dbReference type="eggNOG" id="KOG2184">
    <property type="taxonomic scope" value="Eukaryota"/>
</dbReference>
<protein>
    <recommendedName>
        <fullName evidence="16">DNA helicase</fullName>
    </recommendedName>
</protein>
<dbReference type="STRING" id="41875.K8ERP8"/>
<dbReference type="Proteomes" id="UP000198341">
    <property type="component" value="Chromosome 18"/>
</dbReference>
<dbReference type="Gene3D" id="3.40.50.300">
    <property type="entry name" value="P-loop containing nucleotide triphosphate hydrolases"/>
    <property type="match status" value="3"/>
</dbReference>